<reference evidence="2" key="1">
    <citation type="submission" date="2013-04" db="EMBL/GenBank/DDBJ databases">
        <title>The Genome Sequence of Fonticula alba ATCC 38817.</title>
        <authorList>
            <consortium name="The Broad Institute Genomics Platform"/>
            <person name="Russ C."/>
            <person name="Cuomo C."/>
            <person name="Burger G."/>
            <person name="Gray M.W."/>
            <person name="Holland P.W.H."/>
            <person name="King N."/>
            <person name="Lang F.B.F."/>
            <person name="Roger A.J."/>
            <person name="Ruiz-Trillo I."/>
            <person name="Brown M."/>
            <person name="Walker B."/>
            <person name="Young S."/>
            <person name="Zeng Q."/>
            <person name="Gargeya S."/>
            <person name="Fitzgerald M."/>
            <person name="Haas B."/>
            <person name="Abouelleil A."/>
            <person name="Allen A.W."/>
            <person name="Alvarado L."/>
            <person name="Arachchi H.M."/>
            <person name="Berlin A.M."/>
            <person name="Chapman S.B."/>
            <person name="Gainer-Dewar J."/>
            <person name="Goldberg J."/>
            <person name="Griggs A."/>
            <person name="Gujja S."/>
            <person name="Hansen M."/>
            <person name="Howarth C."/>
            <person name="Imamovic A."/>
            <person name="Ireland A."/>
            <person name="Larimer J."/>
            <person name="McCowan C."/>
            <person name="Murphy C."/>
            <person name="Pearson M."/>
            <person name="Poon T.W."/>
            <person name="Priest M."/>
            <person name="Roberts A."/>
            <person name="Saif S."/>
            <person name="Shea T."/>
            <person name="Sisk P."/>
            <person name="Sykes S."/>
            <person name="Wortman J."/>
            <person name="Nusbaum C."/>
            <person name="Birren B."/>
        </authorList>
    </citation>
    <scope>NUCLEOTIDE SEQUENCE [LARGE SCALE GENOMIC DNA]</scope>
    <source>
        <strain evidence="2">ATCC 38817</strain>
    </source>
</reference>
<dbReference type="OMA" id="SAANRWI"/>
<gene>
    <name evidence="2" type="ORF">H696_01414</name>
</gene>
<organism evidence="2">
    <name type="scientific">Fonticula alba</name>
    <name type="common">Slime mold</name>
    <dbReference type="NCBI Taxonomy" id="691883"/>
    <lineage>
        <taxon>Eukaryota</taxon>
        <taxon>Rotosphaerida</taxon>
        <taxon>Fonticulaceae</taxon>
        <taxon>Fonticula</taxon>
    </lineage>
</organism>
<dbReference type="PROSITE" id="PS51354">
    <property type="entry name" value="GLUTAREDOXIN_2"/>
    <property type="match status" value="2"/>
</dbReference>
<name>A0A058ZEW5_FONAL</name>
<dbReference type="RefSeq" id="XP_009493585.1">
    <property type="nucleotide sequence ID" value="XM_009495310.1"/>
</dbReference>
<dbReference type="AlphaFoldDB" id="A0A058ZEW5"/>
<accession>A0A058ZEW5</accession>
<dbReference type="PRINTS" id="PR00160">
    <property type="entry name" value="GLUTAREDOXIN"/>
</dbReference>
<evidence type="ECO:0000313" key="3">
    <source>
        <dbReference type="Proteomes" id="UP000030693"/>
    </source>
</evidence>
<dbReference type="OrthoDB" id="418495at2759"/>
<dbReference type="eggNOG" id="KOG1752">
    <property type="taxonomic scope" value="Eukaryota"/>
</dbReference>
<dbReference type="GO" id="GO:0015038">
    <property type="term" value="F:glutathione disulfide oxidoreductase activity"/>
    <property type="evidence" value="ECO:0007669"/>
    <property type="project" value="TreeGrafter"/>
</dbReference>
<dbReference type="PANTHER" id="PTHR45694">
    <property type="entry name" value="GLUTAREDOXIN 2"/>
    <property type="match status" value="1"/>
</dbReference>
<dbReference type="CDD" id="cd03419">
    <property type="entry name" value="GRX_GRXh_1_2_like"/>
    <property type="match status" value="2"/>
</dbReference>
<dbReference type="GeneID" id="20526139"/>
<dbReference type="Pfam" id="PF00462">
    <property type="entry name" value="Glutaredoxin"/>
    <property type="match status" value="2"/>
</dbReference>
<dbReference type="GO" id="GO:0034599">
    <property type="term" value="P:cellular response to oxidative stress"/>
    <property type="evidence" value="ECO:0007669"/>
    <property type="project" value="TreeGrafter"/>
</dbReference>
<proteinExistence type="predicted"/>
<protein>
    <recommendedName>
        <fullName evidence="1">Glutaredoxin domain-containing protein</fullName>
    </recommendedName>
</protein>
<evidence type="ECO:0000259" key="1">
    <source>
        <dbReference type="Pfam" id="PF00462"/>
    </source>
</evidence>
<dbReference type="InterPro" id="IPR036249">
    <property type="entry name" value="Thioredoxin-like_sf"/>
</dbReference>
<dbReference type="Proteomes" id="UP000030693">
    <property type="component" value="Unassembled WGS sequence"/>
</dbReference>
<dbReference type="InterPro" id="IPR014025">
    <property type="entry name" value="Glutaredoxin_subgr"/>
</dbReference>
<evidence type="ECO:0000313" key="2">
    <source>
        <dbReference type="EMBL" id="KCV72007.1"/>
    </source>
</evidence>
<sequence length="298" mass="31375">MRFLNWRILAPVAVAGTISVAVLCAGRFGSVPATTQPAVFSPTPTTPSSFATMASAAARSLISRQVNLWPHSAPIVVVSKTYCPYCVAAIKLLNDLGKKANTKPVIHQIDLDGHSSIIQDTMASDLTNGHRTVPMVFIGTKFVGGNSDIQDLHKKGKLLPLIEAAVAAQPPGRSSAFPAVTPAAPPVEALVEKVKDWPAAGGVVAVTKSFCPYSLNAKELLRDSGARPVIYEIDFEEEEAGLQDALAASVTNGHRTVPMIFIGGKFIGGYSDLSKLNESGELRNMVAAAQPPSSCTSL</sequence>
<dbReference type="PANTHER" id="PTHR45694:SF14">
    <property type="entry name" value="GLUTAREDOXIN-C2"/>
    <property type="match status" value="1"/>
</dbReference>
<dbReference type="EMBL" id="KB932202">
    <property type="protein sequence ID" value="KCV72007.1"/>
    <property type="molecule type" value="Genomic_DNA"/>
</dbReference>
<dbReference type="InterPro" id="IPR002109">
    <property type="entry name" value="Glutaredoxin"/>
</dbReference>
<keyword evidence="3" id="KW-1185">Reference proteome</keyword>
<feature type="domain" description="Glutaredoxin" evidence="1">
    <location>
        <begin position="75"/>
        <end position="143"/>
    </location>
</feature>
<dbReference type="GO" id="GO:0005737">
    <property type="term" value="C:cytoplasm"/>
    <property type="evidence" value="ECO:0007669"/>
    <property type="project" value="TreeGrafter"/>
</dbReference>
<feature type="domain" description="Glutaredoxin" evidence="1">
    <location>
        <begin position="203"/>
        <end position="267"/>
    </location>
</feature>
<dbReference type="SUPFAM" id="SSF52833">
    <property type="entry name" value="Thioredoxin-like"/>
    <property type="match status" value="2"/>
</dbReference>
<dbReference type="STRING" id="691883.A0A058ZEW5"/>
<dbReference type="Gene3D" id="3.40.30.10">
    <property type="entry name" value="Glutaredoxin"/>
    <property type="match status" value="2"/>
</dbReference>